<dbReference type="AlphaFoldDB" id="A0AA96V4R9"/>
<dbReference type="Pfam" id="PF00361">
    <property type="entry name" value="Proton_antipo_M"/>
    <property type="match status" value="1"/>
</dbReference>
<dbReference type="GeneID" id="89230413"/>
<proteinExistence type="predicted"/>
<reference evidence="14 15" key="1">
    <citation type="submission" date="2023-07" db="EMBL/GenBank/DDBJ databases">
        <title>Closed genoem sequence of Methanosarcinaceae archaeon Ac7.</title>
        <authorList>
            <person name="Poehlein A."/>
            <person name="Protasov E."/>
            <person name="Platt K."/>
            <person name="Reeh H."/>
            <person name="Daniel R."/>
            <person name="Brune A."/>
        </authorList>
    </citation>
    <scope>NUCLEOTIDE SEQUENCE [LARGE SCALE GENOMIC DNA]</scope>
    <source>
        <strain evidence="14 15">Ac7</strain>
    </source>
</reference>
<dbReference type="NCBIfam" id="NF009289">
    <property type="entry name" value="PRK12649.1"/>
    <property type="match status" value="1"/>
</dbReference>
<accession>A0AA96V4R9</accession>
<evidence type="ECO:0000256" key="7">
    <source>
        <dbReference type="ARBA" id="ARBA00023065"/>
    </source>
</evidence>
<dbReference type="InterPro" id="IPR046806">
    <property type="entry name" value="MrpA_C/MbhE"/>
</dbReference>
<gene>
    <name evidence="14" type="primary">mrpA</name>
    <name evidence="14" type="ORF">MsAc7_13110</name>
</gene>
<dbReference type="InterPro" id="IPR050616">
    <property type="entry name" value="CPA3_Na-H_Antiporter_A"/>
</dbReference>
<keyword evidence="4" id="KW-1003">Cell membrane</keyword>
<dbReference type="PRINTS" id="PR01434">
    <property type="entry name" value="NADHDHGNASE5"/>
</dbReference>
<dbReference type="InterPro" id="IPR001750">
    <property type="entry name" value="ND/Mrp_TM"/>
</dbReference>
<feature type="domain" description="NADH-Ubiquinone oxidoreductase (complex I) chain 5 N-terminal" evidence="11">
    <location>
        <begin position="69"/>
        <end position="114"/>
    </location>
</feature>
<feature type="domain" description="NADH:quinone oxidoreductase/Mrp antiporter transmembrane" evidence="10">
    <location>
        <begin position="130"/>
        <end position="413"/>
    </location>
</feature>
<dbReference type="InterPro" id="IPR042106">
    <property type="entry name" value="Nuo/plastoQ_OxRdtase_6_NuoJ"/>
</dbReference>
<dbReference type="EMBL" id="CP131060">
    <property type="protein sequence ID" value="WNY25751.1"/>
    <property type="molecule type" value="Genomic_DNA"/>
</dbReference>
<evidence type="ECO:0000256" key="1">
    <source>
        <dbReference type="ARBA" id="ARBA00004651"/>
    </source>
</evidence>
<evidence type="ECO:0000259" key="12">
    <source>
        <dbReference type="Pfam" id="PF13244"/>
    </source>
</evidence>
<keyword evidence="6 9" id="KW-1133">Transmembrane helix</keyword>
<dbReference type="Pfam" id="PF20501">
    <property type="entry name" value="MbhE"/>
    <property type="match status" value="1"/>
</dbReference>
<evidence type="ECO:0000256" key="4">
    <source>
        <dbReference type="ARBA" id="ARBA00022475"/>
    </source>
</evidence>
<evidence type="ECO:0000256" key="6">
    <source>
        <dbReference type="ARBA" id="ARBA00022989"/>
    </source>
</evidence>
<name>A0AA96V4R9_9EURY</name>
<dbReference type="PANTHER" id="PTHR43373:SF1">
    <property type="entry name" value="NA(+)_H(+) ANTIPORTER SUBUNIT A"/>
    <property type="match status" value="1"/>
</dbReference>
<dbReference type="Pfam" id="PF00662">
    <property type="entry name" value="Proton_antipo_N"/>
    <property type="match status" value="1"/>
</dbReference>
<keyword evidence="5 9" id="KW-0812">Transmembrane</keyword>
<keyword evidence="3" id="KW-0050">Antiport</keyword>
<feature type="transmembrane region" description="Helical" evidence="9">
    <location>
        <begin position="167"/>
        <end position="189"/>
    </location>
</feature>
<feature type="transmembrane region" description="Helical" evidence="9">
    <location>
        <begin position="465"/>
        <end position="490"/>
    </location>
</feature>
<feature type="transmembrane region" description="Helical" evidence="9">
    <location>
        <begin position="304"/>
        <end position="324"/>
    </location>
</feature>
<keyword evidence="7" id="KW-0406">Ion transport</keyword>
<evidence type="ECO:0000259" key="10">
    <source>
        <dbReference type="Pfam" id="PF00361"/>
    </source>
</evidence>
<sequence length="805" mass="88057">MDAFYFLALIVLLPFLMALFVPLAYKVLKDKVGWFAALVAFVCLIMVGAIVPTTYAGDVLSGAMSWIPGLFVNLAFYADGLSVLLGIIVSFIGILILSYSNKYLSKSEDLVRYYQYLLVFMGSMLGIAFSDNLIQLFIFWELTSISSFMLIGYYRKTKESIYGATKALLITGGGGLFMFAGFLLLFSITGTYGISEMLTSPDMIAVVKSSPLFTVTLLFILIGAFAKSAQGPFYVWLPNAMEAPTPVSAFLHSATMVKAGVFLVARFHPMFSGTTDWFVLVCGIGLITMVGAGFLALRQTDLKGILAYSTISQLAYLMTMYGYTTLAEPGIGVAAATFHLLNHATFKACLFLLVGIVAHELHTRDIRKMGGLRKEMPITFILTVIAACAMAGIPPLNGFLSKELFYESSIQMAEALGGGMAWMIPILAVVGGVLTFAYSFRLILKVFCGKRTTDPDVPDHVHDPSWILLGPAAILAALIILIGLFPTPFIDYLVQPAINAILPGAEHLHVALWHGITPSLIMTIITFAFGILVYWKYDAIAGWQTRFSSKHPKISINWIYNTLVDNAFDFGATLGKMLQKGPPAGYVKTMLVFIIAMVLIPIVYALFTGLPIFPNLDFAGMPSEMLVFILIILTAWGAASLPKYLSAIISLSACGFVVSLLYAYLKAPDLAMTQLCIETLSTIMFLVVIMKFKNKEAVRPEKTRAKVKNVLLAVGCAFVLFMMLAGADLIAPFETFSHYFIENGLEMTAGRNIVNVIVVDFRGYDTIGEISVICIAALAVFNLIKSRSKDKQEKTVTSTMTEEKK</sequence>
<feature type="transmembrane region" description="Helical" evidence="9">
    <location>
        <begin position="671"/>
        <end position="689"/>
    </location>
</feature>
<dbReference type="Gene3D" id="1.20.120.1200">
    <property type="entry name" value="NADH-ubiquinone/plastoquinone oxidoreductase chain 6, subunit NuoJ"/>
    <property type="match status" value="1"/>
</dbReference>
<protein>
    <submittedName>
        <fullName evidence="14">Na(+)/H(+) antiporter subunit A</fullName>
    </submittedName>
</protein>
<evidence type="ECO:0000313" key="14">
    <source>
        <dbReference type="EMBL" id="WNY25751.1"/>
    </source>
</evidence>
<dbReference type="RefSeq" id="WP_338102103.1">
    <property type="nucleotide sequence ID" value="NZ_CP131060.1"/>
</dbReference>
<evidence type="ECO:0000256" key="5">
    <source>
        <dbReference type="ARBA" id="ARBA00022692"/>
    </source>
</evidence>
<dbReference type="GO" id="GO:0005886">
    <property type="term" value="C:plasma membrane"/>
    <property type="evidence" value="ECO:0007669"/>
    <property type="project" value="UniProtKB-SubCell"/>
</dbReference>
<evidence type="ECO:0000256" key="8">
    <source>
        <dbReference type="ARBA" id="ARBA00023136"/>
    </source>
</evidence>
<feature type="transmembrane region" description="Helical" evidence="9">
    <location>
        <begin position="644"/>
        <end position="665"/>
    </location>
</feature>
<feature type="transmembrane region" description="Helical" evidence="9">
    <location>
        <begin position="136"/>
        <end position="155"/>
    </location>
</feature>
<feature type="transmembrane region" description="Helical" evidence="9">
    <location>
        <begin position="586"/>
        <end position="607"/>
    </location>
</feature>
<dbReference type="GO" id="GO:0006811">
    <property type="term" value="P:monoatomic ion transport"/>
    <property type="evidence" value="ECO:0007669"/>
    <property type="project" value="UniProtKB-KW"/>
</dbReference>
<dbReference type="PANTHER" id="PTHR43373">
    <property type="entry name" value="NA(+)/H(+) ANTIPORTER SUBUNIT"/>
    <property type="match status" value="1"/>
</dbReference>
<comment type="subcellular location">
    <subcellularLocation>
        <location evidence="1">Cell membrane</location>
        <topology evidence="1">Multi-pass membrane protein</topology>
    </subcellularLocation>
</comment>
<feature type="domain" description="MrpA C-terminal/MbhD" evidence="12">
    <location>
        <begin position="629"/>
        <end position="692"/>
    </location>
</feature>
<feature type="transmembrane region" description="Helical" evidence="9">
    <location>
        <begin position="6"/>
        <end position="25"/>
    </location>
</feature>
<feature type="transmembrane region" description="Helical" evidence="9">
    <location>
        <begin position="277"/>
        <end position="297"/>
    </location>
</feature>
<dbReference type="Pfam" id="PF13244">
    <property type="entry name" value="MbhD"/>
    <property type="match status" value="1"/>
</dbReference>
<feature type="transmembrane region" description="Helical" evidence="9">
    <location>
        <begin position="510"/>
        <end position="535"/>
    </location>
</feature>
<feature type="domain" description="MrpA C-terminal/MbhE" evidence="13">
    <location>
        <begin position="710"/>
        <end position="785"/>
    </location>
</feature>
<feature type="transmembrane region" description="Helical" evidence="9">
    <location>
        <begin position="209"/>
        <end position="226"/>
    </location>
</feature>
<dbReference type="GO" id="GO:0015297">
    <property type="term" value="F:antiporter activity"/>
    <property type="evidence" value="ECO:0007669"/>
    <property type="project" value="UniProtKB-KW"/>
</dbReference>
<evidence type="ECO:0000256" key="3">
    <source>
        <dbReference type="ARBA" id="ARBA00022449"/>
    </source>
</evidence>
<dbReference type="PRINTS" id="PR01435">
    <property type="entry name" value="NPOXDRDTASE5"/>
</dbReference>
<feature type="transmembrane region" description="Helical" evidence="9">
    <location>
        <begin position="330"/>
        <end position="357"/>
    </location>
</feature>
<feature type="transmembrane region" description="Helical" evidence="9">
    <location>
        <begin position="420"/>
        <end position="444"/>
    </location>
</feature>
<feature type="transmembrane region" description="Helical" evidence="9">
    <location>
        <begin position="710"/>
        <end position="731"/>
    </location>
</feature>
<evidence type="ECO:0000259" key="13">
    <source>
        <dbReference type="Pfam" id="PF20501"/>
    </source>
</evidence>
<feature type="transmembrane region" description="Helical" evidence="9">
    <location>
        <begin position="75"/>
        <end position="99"/>
    </location>
</feature>
<dbReference type="InterPro" id="IPR025383">
    <property type="entry name" value="MrpA_C/MbhD"/>
</dbReference>
<feature type="transmembrane region" description="Helical" evidence="9">
    <location>
        <begin position="378"/>
        <end position="400"/>
    </location>
</feature>
<evidence type="ECO:0000313" key="15">
    <source>
        <dbReference type="Proteomes" id="UP001303587"/>
    </source>
</evidence>
<keyword evidence="2" id="KW-0813">Transport</keyword>
<evidence type="ECO:0000256" key="2">
    <source>
        <dbReference type="ARBA" id="ARBA00022448"/>
    </source>
</evidence>
<keyword evidence="15" id="KW-1185">Reference proteome</keyword>
<evidence type="ECO:0000259" key="11">
    <source>
        <dbReference type="Pfam" id="PF00662"/>
    </source>
</evidence>
<dbReference type="InterPro" id="IPR001516">
    <property type="entry name" value="Proton_antipo_N"/>
</dbReference>
<dbReference type="Proteomes" id="UP001303587">
    <property type="component" value="Chromosome"/>
</dbReference>
<organism evidence="14 15">
    <name type="scientific">Methanolapillus millepedarum</name>
    <dbReference type="NCBI Taxonomy" id="3028296"/>
    <lineage>
        <taxon>Archaea</taxon>
        <taxon>Methanobacteriati</taxon>
        <taxon>Methanobacteriota</taxon>
        <taxon>Stenosarchaea group</taxon>
        <taxon>Methanomicrobia</taxon>
        <taxon>Methanosarcinales</taxon>
        <taxon>Methanosarcinaceae</taxon>
        <taxon>Methanolapillus</taxon>
    </lineage>
</organism>
<feature type="transmembrane region" description="Helical" evidence="9">
    <location>
        <begin position="619"/>
        <end position="637"/>
    </location>
</feature>
<feature type="transmembrane region" description="Helical" evidence="9">
    <location>
        <begin position="111"/>
        <end position="130"/>
    </location>
</feature>
<feature type="transmembrane region" description="Helical" evidence="9">
    <location>
        <begin position="32"/>
        <end position="55"/>
    </location>
</feature>
<evidence type="ECO:0000256" key="9">
    <source>
        <dbReference type="SAM" id="Phobius"/>
    </source>
</evidence>
<feature type="transmembrane region" description="Helical" evidence="9">
    <location>
        <begin position="766"/>
        <end position="784"/>
    </location>
</feature>
<keyword evidence="8 9" id="KW-0472">Membrane</keyword>